<sequence>MAGKKTGKPYGNTTEQNTHVQQGSVSSRSQTQGHANSSRSNENTTLKDDNTKREATQGKENRNVHASRTNEQTSDQNISIKKDATNGSGNQLNDTTKPDPKGKENDQSDGMAKGNAPITSDRSVVGTTATPPPNLPTAFCTHSARPEKMSDKTARVSKNDRPTASSSRSNSTTVDRMGDKANPQDPWFRGEMANLSAKACQRPATDRSMPISSRLLSLSKSIAETNVQSAPRSMLTGRSANNVMEDATVASGLSTKPKKKTCRGRKKKKPSTIDQEDAATDSSSKSNASSRTKSGALFRTDIGKKSMATLAASVKPAADVEKVDIDIKEQSSKDNGVRSRAPSPVKRDEIESTKIAKAPKNEEPVSSDQSPAKGGREEEAFAGVGSGQGPSFTNAVNKRNRPRPSKAEKCLNRQAAAQSDFQGVKNNTQDIYERPGSKDDTNDHSMISIADIPSDDELGAEKIDEIFGRNDVPDSSKLECVRVIMMKQSQIIARKTQLVNKYYKENDELQERVGELDSSILTQEDDNSEQQAQIDKLKKTVDEFQRRLQNQESFIKIAEQDKSRLEEELSSSSISLKSMEKERKALKESVSKTENDVALMQNDIAHLIGERNGFLATISNYESDRDMLLRQLQNGPTQEENVRLQAELLEKNAELVIANQNFKDLQREYIALKTRGRKEQGKRTLSSLSTELSLLGDEKEEEWEPDIDQSGVERNPFAVLPSPVTTPTLFQFGELATYGNWMERNETRLNIPKTFLHQTDEETNNSESPMCLNASTQTEIILSTLSSTPRKELQLSEASTQTPAYMELGTHSSTQTNVAEMLEASTQTPAYVELGTHNSTQMNAVEMFEAPAHTIAGAGAYELGMLEASTQTVCELGVSRGTHTYDLDALEASTQTEVGSKVHEMKMWEVSTQTDIATGVGGTKDVMVQTEPVTVTQGSELARSLRLVLIMFAWTAIILWGHTEDQRLWLDANGVSRAALVGMRDRSLGPFLWIEQLRYDLIAWLQVDRVLPG</sequence>
<gene>
    <name evidence="3" type="ORF">ACJ73_04665</name>
</gene>
<feature type="compositionally biased region" description="Acidic residues" evidence="2">
    <location>
        <begin position="698"/>
        <end position="707"/>
    </location>
</feature>
<feature type="compositionally biased region" description="Basic and acidic residues" evidence="2">
    <location>
        <begin position="96"/>
        <end position="106"/>
    </location>
</feature>
<reference evidence="3 4" key="1">
    <citation type="submission" date="2015-08" db="EMBL/GenBank/DDBJ databases">
        <title>Emmonsia species relationships and genome sequence.</title>
        <authorList>
            <person name="Cuomo C.A."/>
            <person name="Schwartz I.S."/>
            <person name="Kenyon C."/>
            <person name="De Hoog G.S."/>
            <person name="Govender N.P."/>
            <person name="Botha A."/>
            <person name="Moreno L."/>
            <person name="De Vries M."/>
            <person name="Munoz J.F."/>
            <person name="Stielow J.B."/>
        </authorList>
    </citation>
    <scope>NUCLEOTIDE SEQUENCE [LARGE SCALE GENOMIC DNA]</scope>
    <source>
        <strain evidence="3 4">EI222</strain>
    </source>
</reference>
<organism evidence="3 4">
    <name type="scientific">Blastomyces percursus</name>
    <dbReference type="NCBI Taxonomy" id="1658174"/>
    <lineage>
        <taxon>Eukaryota</taxon>
        <taxon>Fungi</taxon>
        <taxon>Dikarya</taxon>
        <taxon>Ascomycota</taxon>
        <taxon>Pezizomycotina</taxon>
        <taxon>Eurotiomycetes</taxon>
        <taxon>Eurotiomycetidae</taxon>
        <taxon>Onygenales</taxon>
        <taxon>Ajellomycetaceae</taxon>
        <taxon>Blastomyces</taxon>
    </lineage>
</organism>
<dbReference type="VEuPathDB" id="FungiDB:ACJ73_04665"/>
<evidence type="ECO:0000313" key="3">
    <source>
        <dbReference type="EMBL" id="OJD23977.1"/>
    </source>
</evidence>
<evidence type="ECO:0000313" key="4">
    <source>
        <dbReference type="Proteomes" id="UP000242791"/>
    </source>
</evidence>
<feature type="region of interest" description="Disordered" evidence="2">
    <location>
        <begin position="1"/>
        <end position="188"/>
    </location>
</feature>
<feature type="compositionally biased region" description="Basic and acidic residues" evidence="2">
    <location>
        <begin position="345"/>
        <end position="363"/>
    </location>
</feature>
<name>A0A1J9Q619_9EURO</name>
<feature type="compositionally biased region" description="Basic and acidic residues" evidence="2">
    <location>
        <begin position="45"/>
        <end position="63"/>
    </location>
</feature>
<dbReference type="Proteomes" id="UP000242791">
    <property type="component" value="Unassembled WGS sequence"/>
</dbReference>
<feature type="coiled-coil region" evidence="1">
    <location>
        <begin position="641"/>
        <end position="675"/>
    </location>
</feature>
<keyword evidence="1" id="KW-0175">Coiled coil</keyword>
<dbReference type="AlphaFoldDB" id="A0A1J9Q619"/>
<keyword evidence="4" id="KW-1185">Reference proteome</keyword>
<proteinExistence type="predicted"/>
<feature type="compositionally biased region" description="Basic and acidic residues" evidence="2">
    <location>
        <begin position="144"/>
        <end position="161"/>
    </location>
</feature>
<feature type="compositionally biased region" description="Basic residues" evidence="2">
    <location>
        <begin position="256"/>
        <end position="270"/>
    </location>
</feature>
<dbReference type="Gene3D" id="1.10.287.1490">
    <property type="match status" value="1"/>
</dbReference>
<feature type="compositionally biased region" description="Polar residues" evidence="2">
    <location>
        <begin position="64"/>
        <end position="95"/>
    </location>
</feature>
<feature type="coiled-coil region" evidence="1">
    <location>
        <begin position="492"/>
        <end position="603"/>
    </location>
</feature>
<feature type="compositionally biased region" description="Polar residues" evidence="2">
    <location>
        <begin position="415"/>
        <end position="430"/>
    </location>
</feature>
<feature type="compositionally biased region" description="Basic and acidic residues" evidence="2">
    <location>
        <begin position="431"/>
        <end position="443"/>
    </location>
</feature>
<evidence type="ECO:0000256" key="2">
    <source>
        <dbReference type="SAM" id="MobiDB-lite"/>
    </source>
</evidence>
<protein>
    <submittedName>
        <fullName evidence="3">Uncharacterized protein</fullName>
    </submittedName>
</protein>
<feature type="compositionally biased region" description="Basic and acidic residues" evidence="2">
    <location>
        <begin position="318"/>
        <end position="337"/>
    </location>
</feature>
<feature type="compositionally biased region" description="Polar residues" evidence="2">
    <location>
        <begin position="11"/>
        <end position="44"/>
    </location>
</feature>
<feature type="region of interest" description="Disordered" evidence="2">
    <location>
        <begin position="695"/>
        <end position="714"/>
    </location>
</feature>
<dbReference type="OrthoDB" id="4200461at2759"/>
<comment type="caution">
    <text evidence="3">The sequence shown here is derived from an EMBL/GenBank/DDBJ whole genome shotgun (WGS) entry which is preliminary data.</text>
</comment>
<feature type="compositionally biased region" description="Polar residues" evidence="2">
    <location>
        <begin position="117"/>
        <end position="126"/>
    </location>
</feature>
<feature type="compositionally biased region" description="Polar residues" evidence="2">
    <location>
        <begin position="229"/>
        <end position="242"/>
    </location>
</feature>
<dbReference type="STRING" id="1658174.A0A1J9Q619"/>
<evidence type="ECO:0000256" key="1">
    <source>
        <dbReference type="SAM" id="Coils"/>
    </source>
</evidence>
<dbReference type="EMBL" id="LGTZ01000663">
    <property type="protein sequence ID" value="OJD23977.1"/>
    <property type="molecule type" value="Genomic_DNA"/>
</dbReference>
<accession>A0A1J9Q619</accession>
<feature type="region of interest" description="Disordered" evidence="2">
    <location>
        <begin position="229"/>
        <end position="444"/>
    </location>
</feature>
<feature type="compositionally biased region" description="Polar residues" evidence="2">
    <location>
        <begin position="162"/>
        <end position="174"/>
    </location>
</feature>
<feature type="compositionally biased region" description="Low complexity" evidence="2">
    <location>
        <begin position="280"/>
        <end position="294"/>
    </location>
</feature>